<keyword evidence="3" id="KW-0808">Transferase</keyword>
<proteinExistence type="predicted"/>
<sequence>MTRHVSNASSPWLDWHGLGGWNIYFLAKFALLWAGYLNFHPLINLVFAAFLIFPLPRAGLRRIRHWLALPVGMGIFYHDTWLPGMESIRAQGAQVFSFTLDYWLELLGRFINWEMVGAGFVMLTLYLFIAQWLRFTPWILLALLWLWLSPLVGDPFASQATQVVSTDKGSEPAAEPEDKQVSMTEQLDQSAPPTNQNLNAYLDSFYAQERDRVVHFPQQLPADAAPFDVLIINICSLAWSDVKASDLMAHPIGRHLDLMFKHFNSATSYSGPSSIRLLRASCGQPSHQGLYTTAPSQCLLFDNLAQLGFEKQVAMDHSGAFGNYLKDLQQYASLDVPLMSKEGMPHDLASFDGEPIYRDDALFARWLSEREKSKAERNVTFFNLIALHDGNRYVANHQIAPYKARLQTLLDQLDHFLTSLEQSGRKVAVILVPEHGAAIAGDKMQMAGLRDIPSPSITQVPVGVALIGAKGGHEATKAIDTPSSFLAISELISRLVGGNTFGSATIDWDGLLKGLPETPAVSENQGSVVLEYQGKYHIKLGEGDWVPYPL</sequence>
<dbReference type="GO" id="GO:0016740">
    <property type="term" value="F:transferase activity"/>
    <property type="evidence" value="ECO:0007669"/>
    <property type="project" value="UniProtKB-KW"/>
</dbReference>
<feature type="compositionally biased region" description="Polar residues" evidence="1">
    <location>
        <begin position="181"/>
        <end position="194"/>
    </location>
</feature>
<evidence type="ECO:0000256" key="2">
    <source>
        <dbReference type="SAM" id="Phobius"/>
    </source>
</evidence>
<dbReference type="AlphaFoldDB" id="A0A6M4Y893"/>
<dbReference type="EMBL" id="CP038441">
    <property type="protein sequence ID" value="QJT20675.1"/>
    <property type="molecule type" value="Genomic_DNA"/>
</dbReference>
<accession>A0A6M4Y893</accession>
<keyword evidence="2" id="KW-0812">Transmembrane</keyword>
<feature type="transmembrane region" description="Helical" evidence="2">
    <location>
        <begin position="42"/>
        <end position="60"/>
    </location>
</feature>
<feature type="region of interest" description="Disordered" evidence="1">
    <location>
        <begin position="164"/>
        <end position="194"/>
    </location>
</feature>
<evidence type="ECO:0000313" key="4">
    <source>
        <dbReference type="Proteomes" id="UP000501427"/>
    </source>
</evidence>
<dbReference type="EC" id="2.7.8.-" evidence="3"/>
<dbReference type="InterPro" id="IPR017744">
    <property type="entry name" value="BcsG"/>
</dbReference>
<reference evidence="3 4" key="1">
    <citation type="submission" date="2019-03" db="EMBL/GenBank/DDBJ databases">
        <title>Novel transposon Tn6433 accelerates the dissemination of tet(E) in Aeromonas from aerobic biofilm under oxytetracycline stress.</title>
        <authorList>
            <person name="Shi Y."/>
            <person name="Tian Z."/>
            <person name="Zhang Y."/>
            <person name="Zhang H."/>
            <person name="Yang M."/>
        </authorList>
    </citation>
    <scope>NUCLEOTIDE SEQUENCE [LARGE SCALE GENOMIC DNA]</scope>
    <source>
        <strain evidence="3 4">T0.1-19</strain>
    </source>
</reference>
<dbReference type="NCBIfam" id="TIGR03368">
    <property type="entry name" value="cellulose_yhjU"/>
    <property type="match status" value="1"/>
</dbReference>
<protein>
    <submittedName>
        <fullName evidence="3">Cellulose biosynthesis protein BcsG</fullName>
        <ecNumber evidence="3">2.7.8.-</ecNumber>
    </submittedName>
</protein>
<keyword evidence="2" id="KW-1133">Transmembrane helix</keyword>
<dbReference type="RefSeq" id="WP_171275451.1">
    <property type="nucleotide sequence ID" value="NZ_CAWPJG010000001.1"/>
</dbReference>
<organism evidence="3 4">
    <name type="scientific">Aeromonas media</name>
    <dbReference type="NCBI Taxonomy" id="651"/>
    <lineage>
        <taxon>Bacteria</taxon>
        <taxon>Pseudomonadati</taxon>
        <taxon>Pseudomonadota</taxon>
        <taxon>Gammaproteobacteria</taxon>
        <taxon>Aeromonadales</taxon>
        <taxon>Aeromonadaceae</taxon>
        <taxon>Aeromonas</taxon>
    </lineage>
</organism>
<feature type="transmembrane region" description="Helical" evidence="2">
    <location>
        <begin position="110"/>
        <end position="129"/>
    </location>
</feature>
<evidence type="ECO:0000256" key="1">
    <source>
        <dbReference type="SAM" id="MobiDB-lite"/>
    </source>
</evidence>
<dbReference type="Proteomes" id="UP000501427">
    <property type="component" value="Chromosome"/>
</dbReference>
<evidence type="ECO:0000313" key="3">
    <source>
        <dbReference type="EMBL" id="QJT20675.1"/>
    </source>
</evidence>
<dbReference type="Pfam" id="PF11658">
    <property type="entry name" value="CBP_BcsG"/>
    <property type="match status" value="1"/>
</dbReference>
<name>A0A6M4Y893_AERME</name>
<dbReference type="Gene3D" id="3.40.720.10">
    <property type="entry name" value="Alkaline Phosphatase, subunit A"/>
    <property type="match status" value="1"/>
</dbReference>
<keyword evidence="2" id="KW-0472">Membrane</keyword>
<dbReference type="InterPro" id="IPR017850">
    <property type="entry name" value="Alkaline_phosphatase_core_sf"/>
</dbReference>
<gene>
    <name evidence="3" type="primary">bcsG</name>
    <name evidence="3" type="ORF">E4184_03765</name>
</gene>